<keyword evidence="1" id="KW-0472">Membrane</keyword>
<dbReference type="OrthoDB" id="7907064at2"/>
<dbReference type="InterPro" id="IPR012495">
    <property type="entry name" value="TadE-like_dom"/>
</dbReference>
<accession>A0A126UZZ5</accession>
<dbReference type="Pfam" id="PF07811">
    <property type="entry name" value="TadE"/>
    <property type="match status" value="1"/>
</dbReference>
<reference evidence="3 4" key="1">
    <citation type="submission" date="2016-02" db="EMBL/GenBank/DDBJ databases">
        <title>Complete genome sequence of Halocynthiibacter arcticus PAMC 20958t from arctic marine sediment.</title>
        <authorList>
            <person name="Lee Y.M."/>
            <person name="Baek K."/>
            <person name="Lee H.K."/>
            <person name="Shin S.C."/>
        </authorList>
    </citation>
    <scope>NUCLEOTIDE SEQUENCE [LARGE SCALE GENOMIC DNA]</scope>
    <source>
        <strain evidence="3">PAMC 20958</strain>
    </source>
</reference>
<gene>
    <name evidence="3" type="ORF">RC74_10535</name>
</gene>
<feature type="transmembrane region" description="Helical" evidence="1">
    <location>
        <begin position="20"/>
        <end position="46"/>
    </location>
</feature>
<proteinExistence type="predicted"/>
<keyword evidence="1" id="KW-0812">Transmembrane</keyword>
<dbReference type="EMBL" id="CP014327">
    <property type="protein sequence ID" value="AML51641.1"/>
    <property type="molecule type" value="Genomic_DNA"/>
</dbReference>
<dbReference type="KEGG" id="hat:RC74_10535"/>
<protein>
    <recommendedName>
        <fullName evidence="2">TadE-like domain-containing protein</fullName>
    </recommendedName>
</protein>
<name>A0A126UZZ5_9RHOB</name>
<organism evidence="3 4">
    <name type="scientific">Falsihalocynthiibacter arcticus</name>
    <dbReference type="NCBI Taxonomy" id="1579316"/>
    <lineage>
        <taxon>Bacteria</taxon>
        <taxon>Pseudomonadati</taxon>
        <taxon>Pseudomonadota</taxon>
        <taxon>Alphaproteobacteria</taxon>
        <taxon>Rhodobacterales</taxon>
        <taxon>Roseobacteraceae</taxon>
        <taxon>Falsihalocynthiibacter</taxon>
    </lineage>
</organism>
<dbReference type="AlphaFoldDB" id="A0A126UZZ5"/>
<evidence type="ECO:0000256" key="1">
    <source>
        <dbReference type="SAM" id="Phobius"/>
    </source>
</evidence>
<sequence length="182" mass="20037">MISPLSLPKRLLRKFAQSEAGSATIEFVILFPFLISFLLGSVEIGVLKVRHVMLERAVDLSVRDLRLGTWNPPTHDELKEKICKLAGIIPDCIDVILIELRPVSTETWAPLGTATKCLDRGSEIKPVTAFNGGTQNEMMLVRACVIVDPFFKSSEFALDLPKHDSDGGYALISVSAFVNEPN</sequence>
<evidence type="ECO:0000313" key="4">
    <source>
        <dbReference type="Proteomes" id="UP000070371"/>
    </source>
</evidence>
<dbReference type="STRING" id="1579316.RC74_10535"/>
<keyword evidence="4" id="KW-1185">Reference proteome</keyword>
<feature type="domain" description="TadE-like" evidence="2">
    <location>
        <begin position="21"/>
        <end position="59"/>
    </location>
</feature>
<evidence type="ECO:0000259" key="2">
    <source>
        <dbReference type="Pfam" id="PF07811"/>
    </source>
</evidence>
<dbReference type="RefSeq" id="WP_039001079.1">
    <property type="nucleotide sequence ID" value="NZ_CP014327.1"/>
</dbReference>
<dbReference type="Proteomes" id="UP000070371">
    <property type="component" value="Chromosome"/>
</dbReference>
<keyword evidence="1" id="KW-1133">Transmembrane helix</keyword>
<evidence type="ECO:0000313" key="3">
    <source>
        <dbReference type="EMBL" id="AML51641.1"/>
    </source>
</evidence>